<name>A0A917Y465_9ACTN</name>
<keyword evidence="1" id="KW-0732">Signal</keyword>
<evidence type="ECO:0000256" key="1">
    <source>
        <dbReference type="SAM" id="SignalP"/>
    </source>
</evidence>
<comment type="caution">
    <text evidence="2">The sequence shown here is derived from an EMBL/GenBank/DDBJ whole genome shotgun (WGS) entry which is preliminary data.</text>
</comment>
<gene>
    <name evidence="2" type="ORF">GCM10011579_036780</name>
</gene>
<dbReference type="AlphaFoldDB" id="A0A917Y465"/>
<evidence type="ECO:0000313" key="2">
    <source>
        <dbReference type="EMBL" id="GGN65834.1"/>
    </source>
</evidence>
<reference evidence="2 3" key="1">
    <citation type="journal article" date="2014" name="Int. J. Syst. Evol. Microbiol.">
        <title>Complete genome sequence of Corynebacterium casei LMG S-19264T (=DSM 44701T), isolated from a smear-ripened cheese.</title>
        <authorList>
            <consortium name="US DOE Joint Genome Institute (JGI-PGF)"/>
            <person name="Walter F."/>
            <person name="Albersmeier A."/>
            <person name="Kalinowski J."/>
            <person name="Ruckert C."/>
        </authorList>
    </citation>
    <scope>NUCLEOTIDE SEQUENCE [LARGE SCALE GENOMIC DNA]</scope>
    <source>
        <strain evidence="2 3">CGMCC 4.7111</strain>
    </source>
</reference>
<feature type="signal peptide" evidence="1">
    <location>
        <begin position="1"/>
        <end position="30"/>
    </location>
</feature>
<dbReference type="EMBL" id="BMMM01000006">
    <property type="protein sequence ID" value="GGN65834.1"/>
    <property type="molecule type" value="Genomic_DNA"/>
</dbReference>
<protein>
    <recommendedName>
        <fullName evidence="4">Secreted protein</fullName>
    </recommendedName>
</protein>
<dbReference type="RefSeq" id="WP_189187070.1">
    <property type="nucleotide sequence ID" value="NZ_BMMM01000006.1"/>
</dbReference>
<evidence type="ECO:0008006" key="4">
    <source>
        <dbReference type="Google" id="ProtNLM"/>
    </source>
</evidence>
<proteinExistence type="predicted"/>
<feature type="chain" id="PRO_5039522653" description="Secreted protein" evidence="1">
    <location>
        <begin position="31"/>
        <end position="187"/>
    </location>
</feature>
<dbReference type="Proteomes" id="UP000600365">
    <property type="component" value="Unassembled WGS sequence"/>
</dbReference>
<accession>A0A917Y465</accession>
<keyword evidence="3" id="KW-1185">Reference proteome</keyword>
<evidence type="ECO:0000313" key="3">
    <source>
        <dbReference type="Proteomes" id="UP000600365"/>
    </source>
</evidence>
<sequence>MTVGKSLTMGKSLATFALVGGALAGGIAFASPAAAVSSCSDSFAHQFNIIFPGQKPETTYYIANCADVTSGKVTASSNVTWNIVDDQVIDNSKRFTSFKITTRIESRADSGGSDTIVASRTCDWTALFNNDYSGPGEPGPASTCTVPSVTYNKDLYWSSDSTVVYDIEGDGKGAITKELVGSPLMHG</sequence>
<organism evidence="2 3">
    <name type="scientific">Streptomyces albiflavescens</name>
    <dbReference type="NCBI Taxonomy" id="1623582"/>
    <lineage>
        <taxon>Bacteria</taxon>
        <taxon>Bacillati</taxon>
        <taxon>Actinomycetota</taxon>
        <taxon>Actinomycetes</taxon>
        <taxon>Kitasatosporales</taxon>
        <taxon>Streptomycetaceae</taxon>
        <taxon>Streptomyces</taxon>
    </lineage>
</organism>